<keyword evidence="1" id="KW-0812">Transmembrane</keyword>
<feature type="transmembrane region" description="Helical" evidence="1">
    <location>
        <begin position="34"/>
        <end position="58"/>
    </location>
</feature>
<evidence type="ECO:0000256" key="1">
    <source>
        <dbReference type="SAM" id="Phobius"/>
    </source>
</evidence>
<keyword evidence="1" id="KW-0472">Membrane</keyword>
<comment type="caution">
    <text evidence="2">The sequence shown here is derived from an EMBL/GenBank/DDBJ whole genome shotgun (WGS) entry which is preliminary data.</text>
</comment>
<sequence>MTPSQGTSQTYEYHELYPRRYFRHFFSVISTRTYTVVTFLFSVAYVLTLVSVFGTNWLNFRTPGPFKSNIYYGLWKKCSSSGCRAFPDPDNGDCKEVGFCEKWQMAQNGMSIAGMLGVLILVFFGTVFFLSPNRQARSWKYAVPLLSVHAICQILPMGIIAHLYGTSPRFYFGTTYDLAFLSCIVSWMLDVVCGVILFSIGMTSPPDYEPF</sequence>
<dbReference type="EMBL" id="MCFE01000225">
    <property type="protein sequence ID" value="ORX93739.1"/>
    <property type="molecule type" value="Genomic_DNA"/>
</dbReference>
<protein>
    <submittedName>
        <fullName evidence="2">Uncharacterized protein</fullName>
    </submittedName>
</protein>
<feature type="transmembrane region" description="Helical" evidence="1">
    <location>
        <begin position="176"/>
        <end position="201"/>
    </location>
</feature>
<feature type="transmembrane region" description="Helical" evidence="1">
    <location>
        <begin position="142"/>
        <end position="164"/>
    </location>
</feature>
<keyword evidence="3" id="KW-1185">Reference proteome</keyword>
<evidence type="ECO:0000313" key="2">
    <source>
        <dbReference type="EMBL" id="ORX93739.1"/>
    </source>
</evidence>
<proteinExistence type="predicted"/>
<dbReference type="Gene3D" id="1.20.140.150">
    <property type="match status" value="1"/>
</dbReference>
<name>A0A1Y1Y6Z2_9FUNG</name>
<dbReference type="InParanoid" id="A0A1Y1Y6Z2"/>
<dbReference type="OrthoDB" id="61370at2759"/>
<organism evidence="2 3">
    <name type="scientific">Basidiobolus meristosporus CBS 931.73</name>
    <dbReference type="NCBI Taxonomy" id="1314790"/>
    <lineage>
        <taxon>Eukaryota</taxon>
        <taxon>Fungi</taxon>
        <taxon>Fungi incertae sedis</taxon>
        <taxon>Zoopagomycota</taxon>
        <taxon>Entomophthoromycotina</taxon>
        <taxon>Basidiobolomycetes</taxon>
        <taxon>Basidiobolales</taxon>
        <taxon>Basidiobolaceae</taxon>
        <taxon>Basidiobolus</taxon>
    </lineage>
</organism>
<gene>
    <name evidence="2" type="ORF">K493DRAFT_315844</name>
</gene>
<dbReference type="AlphaFoldDB" id="A0A1Y1Y6Z2"/>
<keyword evidence="1" id="KW-1133">Transmembrane helix</keyword>
<dbReference type="Proteomes" id="UP000193498">
    <property type="component" value="Unassembled WGS sequence"/>
</dbReference>
<feature type="transmembrane region" description="Helical" evidence="1">
    <location>
        <begin position="112"/>
        <end position="130"/>
    </location>
</feature>
<evidence type="ECO:0000313" key="3">
    <source>
        <dbReference type="Proteomes" id="UP000193498"/>
    </source>
</evidence>
<accession>A0A1Y1Y6Z2</accession>
<reference evidence="2 3" key="1">
    <citation type="submission" date="2016-07" db="EMBL/GenBank/DDBJ databases">
        <title>Pervasive Adenine N6-methylation of Active Genes in Fungi.</title>
        <authorList>
            <consortium name="DOE Joint Genome Institute"/>
            <person name="Mondo S.J."/>
            <person name="Dannebaum R.O."/>
            <person name="Kuo R.C."/>
            <person name="Labutti K."/>
            <person name="Haridas S."/>
            <person name="Kuo A."/>
            <person name="Salamov A."/>
            <person name="Ahrendt S.R."/>
            <person name="Lipzen A."/>
            <person name="Sullivan W."/>
            <person name="Andreopoulos W.B."/>
            <person name="Clum A."/>
            <person name="Lindquist E."/>
            <person name="Daum C."/>
            <person name="Ramamoorthy G.K."/>
            <person name="Gryganskyi A."/>
            <person name="Culley D."/>
            <person name="Magnuson J.K."/>
            <person name="James T.Y."/>
            <person name="O'Malley M.A."/>
            <person name="Stajich J.E."/>
            <person name="Spatafora J.W."/>
            <person name="Visel A."/>
            <person name="Grigoriev I.V."/>
        </authorList>
    </citation>
    <scope>NUCLEOTIDE SEQUENCE [LARGE SCALE GENOMIC DNA]</scope>
    <source>
        <strain evidence="2 3">CBS 931.73</strain>
    </source>
</reference>